<dbReference type="Proteomes" id="UP000013026">
    <property type="component" value="Chromosome"/>
</dbReference>
<sequence>MVLLGTVSPAATNQDKDICLFPPGDFLDSSPPEFKAKGIQKEQRRCSWVDLLQDILDTEIEIVSVEVDTAKARVVLPEIPLELSVRAAVFFHEKEASELGMLNGQQRRSFNQAAIFLLVVPWTGEPIYVVARERLFCSIDECRQVPFQKLQLLQGPRMSRGVSHQLQDSKARTRPERHLHIVIGFIPVMPKARATGGLTG</sequence>
<gene>
    <name evidence="1" type="ORF">K649_02555</name>
</gene>
<evidence type="ECO:0000313" key="2">
    <source>
        <dbReference type="Proteomes" id="UP000013026"/>
    </source>
</evidence>
<evidence type="ECO:0000313" key="1">
    <source>
        <dbReference type="EMBL" id="AGK03813.1"/>
    </source>
</evidence>
<dbReference type="PATRIC" id="fig|504728.9.peg.529"/>
<dbReference type="KEGG" id="mre:K649_02555"/>
<dbReference type="EMBL" id="CP005385">
    <property type="protein sequence ID" value="AGK03813.1"/>
    <property type="molecule type" value="Genomic_DNA"/>
</dbReference>
<accession>M9XAY1</accession>
<dbReference type="AlphaFoldDB" id="M9XAY1"/>
<name>M9XAY1_MEIRD</name>
<reference evidence="1 2" key="1">
    <citation type="submission" date="2013-04" db="EMBL/GenBank/DDBJ databases">
        <authorList>
            <person name="Chin J."/>
            <person name="Alexander D.H."/>
            <person name="Marks P."/>
            <person name="Korlach J."/>
            <person name="Clum A."/>
            <person name="Copeland A."/>
        </authorList>
    </citation>
    <scope>NUCLEOTIDE SEQUENCE [LARGE SCALE GENOMIC DNA]</scope>
    <source>
        <strain evidence="2">ATCC 35948 / DSM 1279 / VKM B-1258 / 21</strain>
    </source>
</reference>
<proteinExistence type="predicted"/>
<organism evidence="1 2">
    <name type="scientific">Meiothermus ruber (strain ATCC 35948 / DSM 1279 / VKM B-1258 / 21)</name>
    <name type="common">Thermus ruber</name>
    <dbReference type="NCBI Taxonomy" id="504728"/>
    <lineage>
        <taxon>Bacteria</taxon>
        <taxon>Thermotogati</taxon>
        <taxon>Deinococcota</taxon>
        <taxon>Deinococci</taxon>
        <taxon>Thermales</taxon>
        <taxon>Thermaceae</taxon>
        <taxon>Meiothermus</taxon>
    </lineage>
</organism>
<protein>
    <submittedName>
        <fullName evidence="1">Uncharacterized protein</fullName>
    </submittedName>
</protein>